<dbReference type="OrthoDB" id="3799394at2759"/>
<name>A0A9P8VLG8_9PEZI</name>
<feature type="region of interest" description="Disordered" evidence="1">
    <location>
        <begin position="1"/>
        <end position="24"/>
    </location>
</feature>
<gene>
    <name evidence="2" type="ORF">F5X68DRAFT_198746</name>
</gene>
<feature type="region of interest" description="Disordered" evidence="1">
    <location>
        <begin position="198"/>
        <end position="232"/>
    </location>
</feature>
<proteinExistence type="predicted"/>
<sequence length="232" mass="24175">MPRAIKRAEEDPREDISSRQHSTNKISFLSRSSSLLPLTHSHSLSHITMRFTALIVAALAAAVAAKDCGFKIAPCPAGKECVPKKSNCLDLNKCPGQCRNIPVIKEYQACGGNARPAPTCATGTTCRDDPRVPGCGLACDRQGICIPDKAPQCGGIAGLKCPNVKGQDYVCYDFPNDECDPATGGADCTGVCLAPLKKEDDSSKSSSTTISVSTSTTTTVSATTPVAAATPV</sequence>
<feature type="compositionally biased region" description="Low complexity" evidence="1">
    <location>
        <begin position="204"/>
        <end position="232"/>
    </location>
</feature>
<keyword evidence="3" id="KW-1185">Reference proteome</keyword>
<comment type="caution">
    <text evidence="2">The sequence shown here is derived from an EMBL/GenBank/DDBJ whole genome shotgun (WGS) entry which is preliminary data.</text>
</comment>
<dbReference type="Proteomes" id="UP000770015">
    <property type="component" value="Unassembled WGS sequence"/>
</dbReference>
<dbReference type="AlphaFoldDB" id="A0A9P8VLG8"/>
<organism evidence="2 3">
    <name type="scientific">Plectosphaerella plurivora</name>
    <dbReference type="NCBI Taxonomy" id="936078"/>
    <lineage>
        <taxon>Eukaryota</taxon>
        <taxon>Fungi</taxon>
        <taxon>Dikarya</taxon>
        <taxon>Ascomycota</taxon>
        <taxon>Pezizomycotina</taxon>
        <taxon>Sordariomycetes</taxon>
        <taxon>Hypocreomycetidae</taxon>
        <taxon>Glomerellales</taxon>
        <taxon>Plectosphaerellaceae</taxon>
        <taxon>Plectosphaerella</taxon>
    </lineage>
</organism>
<dbReference type="EMBL" id="JAGSXJ010000002">
    <property type="protein sequence ID" value="KAH6695682.1"/>
    <property type="molecule type" value="Genomic_DNA"/>
</dbReference>
<feature type="compositionally biased region" description="Basic and acidic residues" evidence="1">
    <location>
        <begin position="1"/>
        <end position="18"/>
    </location>
</feature>
<accession>A0A9P8VLG8</accession>
<protein>
    <submittedName>
        <fullName evidence="2">Uncharacterized protein</fullName>
    </submittedName>
</protein>
<evidence type="ECO:0000256" key="1">
    <source>
        <dbReference type="SAM" id="MobiDB-lite"/>
    </source>
</evidence>
<evidence type="ECO:0000313" key="2">
    <source>
        <dbReference type="EMBL" id="KAH6695682.1"/>
    </source>
</evidence>
<reference evidence="2" key="1">
    <citation type="journal article" date="2021" name="Nat. Commun.">
        <title>Genetic determinants of endophytism in the Arabidopsis root mycobiome.</title>
        <authorList>
            <person name="Mesny F."/>
            <person name="Miyauchi S."/>
            <person name="Thiergart T."/>
            <person name="Pickel B."/>
            <person name="Atanasova L."/>
            <person name="Karlsson M."/>
            <person name="Huettel B."/>
            <person name="Barry K.W."/>
            <person name="Haridas S."/>
            <person name="Chen C."/>
            <person name="Bauer D."/>
            <person name="Andreopoulos W."/>
            <person name="Pangilinan J."/>
            <person name="LaButti K."/>
            <person name="Riley R."/>
            <person name="Lipzen A."/>
            <person name="Clum A."/>
            <person name="Drula E."/>
            <person name="Henrissat B."/>
            <person name="Kohler A."/>
            <person name="Grigoriev I.V."/>
            <person name="Martin F.M."/>
            <person name="Hacquard S."/>
        </authorList>
    </citation>
    <scope>NUCLEOTIDE SEQUENCE</scope>
    <source>
        <strain evidence="2">MPI-SDFR-AT-0117</strain>
    </source>
</reference>
<evidence type="ECO:0000313" key="3">
    <source>
        <dbReference type="Proteomes" id="UP000770015"/>
    </source>
</evidence>